<dbReference type="InterPro" id="IPR023200">
    <property type="entry name" value="RMF_sf"/>
</dbReference>
<accession>A0A402CNL0</accession>
<feature type="compositionally biased region" description="Basic and acidic residues" evidence="3">
    <location>
        <begin position="1"/>
        <end position="12"/>
    </location>
</feature>
<keyword evidence="5" id="KW-1185">Reference proteome</keyword>
<reference evidence="4 5" key="1">
    <citation type="journal article" date="2019" name="Int. J. Syst. Evol. Microbiol.">
        <title>Capsulimonas corticalis gen. nov., sp. nov., an aerobic capsulated bacterium, of a novel bacterial order, Capsulimonadales ord. nov., of the class Armatimonadia of the phylum Armatimonadetes.</title>
        <authorList>
            <person name="Li J."/>
            <person name="Kudo C."/>
            <person name="Tonouchi A."/>
        </authorList>
    </citation>
    <scope>NUCLEOTIDE SEQUENCE [LARGE SCALE GENOMIC DNA]</scope>
    <source>
        <strain evidence="4 5">AX-7</strain>
    </source>
</reference>
<evidence type="ECO:0000313" key="4">
    <source>
        <dbReference type="EMBL" id="BDI33359.1"/>
    </source>
</evidence>
<dbReference type="RefSeq" id="WP_119318985.1">
    <property type="nucleotide sequence ID" value="NZ_AP025739.1"/>
</dbReference>
<sequence>MDEQPNKLERASRRMRLARGAHAAALGRKKLSPNDPAAAERLQDATGAAREAWGDYREAADTALAPIKATIDDVGARRLEESVSVRDSSHLDPLTAYADNPAQDDIHHPYTAYNQGYDAGEKRLGADKNPYQDGKERSFWFDGYRMAIDADQTGKDETQK</sequence>
<evidence type="ECO:0000256" key="2">
    <source>
        <dbReference type="ARBA" id="ARBA00022845"/>
    </source>
</evidence>
<dbReference type="Gene3D" id="1.10.10.620">
    <property type="entry name" value="ribosome modulation factor like domain"/>
    <property type="match status" value="1"/>
</dbReference>
<feature type="region of interest" description="Disordered" evidence="3">
    <location>
        <begin position="1"/>
        <end position="48"/>
    </location>
</feature>
<dbReference type="KEGG" id="ccot:CCAX7_54100"/>
<evidence type="ECO:0000256" key="3">
    <source>
        <dbReference type="SAM" id="MobiDB-lite"/>
    </source>
</evidence>
<gene>
    <name evidence="4" type="ORF">CCAX7_54100</name>
</gene>
<dbReference type="Pfam" id="PF04957">
    <property type="entry name" value="RMF"/>
    <property type="match status" value="1"/>
</dbReference>
<keyword evidence="2" id="KW-0810">Translation regulation</keyword>
<feature type="region of interest" description="Disordered" evidence="3">
    <location>
        <begin position="82"/>
        <end position="113"/>
    </location>
</feature>
<name>A0A402CNL0_9BACT</name>
<dbReference type="InterPro" id="IPR007040">
    <property type="entry name" value="Ribosome_modulation_factor"/>
</dbReference>
<evidence type="ECO:0000256" key="1">
    <source>
        <dbReference type="ARBA" id="ARBA00022490"/>
    </source>
</evidence>
<organism evidence="4 5">
    <name type="scientific">Capsulimonas corticalis</name>
    <dbReference type="NCBI Taxonomy" id="2219043"/>
    <lineage>
        <taxon>Bacteria</taxon>
        <taxon>Bacillati</taxon>
        <taxon>Armatimonadota</taxon>
        <taxon>Armatimonadia</taxon>
        <taxon>Capsulimonadales</taxon>
        <taxon>Capsulimonadaceae</taxon>
        <taxon>Capsulimonas</taxon>
    </lineage>
</organism>
<keyword evidence="1" id="KW-0963">Cytoplasm</keyword>
<dbReference type="Proteomes" id="UP000287394">
    <property type="component" value="Chromosome"/>
</dbReference>
<dbReference type="GO" id="GO:0006417">
    <property type="term" value="P:regulation of translation"/>
    <property type="evidence" value="ECO:0007669"/>
    <property type="project" value="UniProtKB-KW"/>
</dbReference>
<evidence type="ECO:0000313" key="5">
    <source>
        <dbReference type="Proteomes" id="UP000287394"/>
    </source>
</evidence>
<protein>
    <submittedName>
        <fullName evidence="4">Uncharacterized protein</fullName>
    </submittedName>
</protein>
<dbReference type="AlphaFoldDB" id="A0A402CNL0"/>
<proteinExistence type="predicted"/>
<dbReference type="EMBL" id="AP025739">
    <property type="protein sequence ID" value="BDI33359.1"/>
    <property type="molecule type" value="Genomic_DNA"/>
</dbReference>